<reference evidence="2 3" key="1">
    <citation type="submission" date="2014-04" db="EMBL/GenBank/DDBJ databases">
        <authorList>
            <consortium name="DOE Joint Genome Institute"/>
            <person name="Kuo A."/>
            <person name="Kohler A."/>
            <person name="Costa M.D."/>
            <person name="Nagy L.G."/>
            <person name="Floudas D."/>
            <person name="Copeland A."/>
            <person name="Barry K.W."/>
            <person name="Cichocki N."/>
            <person name="Veneault-Fourrey C."/>
            <person name="LaButti K."/>
            <person name="Lindquist E.A."/>
            <person name="Lipzen A."/>
            <person name="Lundell T."/>
            <person name="Morin E."/>
            <person name="Murat C."/>
            <person name="Sun H."/>
            <person name="Tunlid A."/>
            <person name="Henrissat B."/>
            <person name="Grigoriev I.V."/>
            <person name="Hibbett D.S."/>
            <person name="Martin F."/>
            <person name="Nordberg H.P."/>
            <person name="Cantor M.N."/>
            <person name="Hua S.X."/>
        </authorList>
    </citation>
    <scope>NUCLEOTIDE SEQUENCE [LARGE SCALE GENOMIC DNA]</scope>
    <source>
        <strain evidence="2 3">441</strain>
    </source>
</reference>
<evidence type="ECO:0000256" key="1">
    <source>
        <dbReference type="SAM" id="SignalP"/>
    </source>
</evidence>
<reference evidence="3" key="2">
    <citation type="submission" date="2015-01" db="EMBL/GenBank/DDBJ databases">
        <title>Evolutionary Origins and Diversification of the Mycorrhizal Mutualists.</title>
        <authorList>
            <consortium name="DOE Joint Genome Institute"/>
            <consortium name="Mycorrhizal Genomics Consortium"/>
            <person name="Kohler A."/>
            <person name="Kuo A."/>
            <person name="Nagy L.G."/>
            <person name="Floudas D."/>
            <person name="Copeland A."/>
            <person name="Barry K.W."/>
            <person name="Cichocki N."/>
            <person name="Veneault-Fourrey C."/>
            <person name="LaButti K."/>
            <person name="Lindquist E.A."/>
            <person name="Lipzen A."/>
            <person name="Lundell T."/>
            <person name="Morin E."/>
            <person name="Murat C."/>
            <person name="Riley R."/>
            <person name="Ohm R."/>
            <person name="Sun H."/>
            <person name="Tunlid A."/>
            <person name="Henrissat B."/>
            <person name="Grigoriev I.V."/>
            <person name="Hibbett D.S."/>
            <person name="Martin F."/>
        </authorList>
    </citation>
    <scope>NUCLEOTIDE SEQUENCE [LARGE SCALE GENOMIC DNA]</scope>
    <source>
        <strain evidence="3">441</strain>
    </source>
</reference>
<sequence length="113" mass="11884">MFTKTFLSTIAVATLLASSAAAICPGYNFGITQTGSNTNPDYGVWQVFDDSCNVVYQVIASNPCTVGVFDCSPAPITFTGLHLDGLNYACRPDVNEGSCNGDGIQVCCRNDGN</sequence>
<gene>
    <name evidence="2" type="ORF">PISMIDRAFT_683008</name>
</gene>
<dbReference type="Proteomes" id="UP000054018">
    <property type="component" value="Unassembled WGS sequence"/>
</dbReference>
<name>A0A0C9ZHT2_9AGAM</name>
<evidence type="ECO:0000313" key="3">
    <source>
        <dbReference type="Proteomes" id="UP000054018"/>
    </source>
</evidence>
<keyword evidence="3" id="KW-1185">Reference proteome</keyword>
<dbReference type="HOGENOM" id="CLU_159493_0_0_1"/>
<accession>A0A0C9ZHT2</accession>
<dbReference type="OrthoDB" id="2662586at2759"/>
<feature type="signal peptide" evidence="1">
    <location>
        <begin position="1"/>
        <end position="22"/>
    </location>
</feature>
<feature type="chain" id="PRO_5002223683" evidence="1">
    <location>
        <begin position="23"/>
        <end position="113"/>
    </location>
</feature>
<dbReference type="AlphaFoldDB" id="A0A0C9ZHT2"/>
<keyword evidence="1" id="KW-0732">Signal</keyword>
<proteinExistence type="predicted"/>
<protein>
    <submittedName>
        <fullName evidence="2">Uncharacterized protein</fullName>
    </submittedName>
</protein>
<evidence type="ECO:0000313" key="2">
    <source>
        <dbReference type="EMBL" id="KIK19538.1"/>
    </source>
</evidence>
<dbReference type="EMBL" id="KN833782">
    <property type="protein sequence ID" value="KIK19538.1"/>
    <property type="molecule type" value="Genomic_DNA"/>
</dbReference>
<organism evidence="2 3">
    <name type="scientific">Pisolithus microcarpus 441</name>
    <dbReference type="NCBI Taxonomy" id="765257"/>
    <lineage>
        <taxon>Eukaryota</taxon>
        <taxon>Fungi</taxon>
        <taxon>Dikarya</taxon>
        <taxon>Basidiomycota</taxon>
        <taxon>Agaricomycotina</taxon>
        <taxon>Agaricomycetes</taxon>
        <taxon>Agaricomycetidae</taxon>
        <taxon>Boletales</taxon>
        <taxon>Sclerodermatineae</taxon>
        <taxon>Pisolithaceae</taxon>
        <taxon>Pisolithus</taxon>
    </lineage>
</organism>